<comment type="caution">
    <text evidence="1">The sequence shown here is derived from an EMBL/GenBank/DDBJ whole genome shotgun (WGS) entry which is preliminary data.</text>
</comment>
<sequence length="92" mass="9839">MSRLWYAYMGSGSYSDPHSYSRSVVTPTCRNGAHLCAVFATEGPAVGCPPGPGPYPLFISTNIQSYIASGLVQIIPTPQPPPPDVAYVYFKA</sequence>
<dbReference type="Proteomes" id="UP000537718">
    <property type="component" value="Unassembled WGS sequence"/>
</dbReference>
<reference evidence="1 2" key="1">
    <citation type="submission" date="2020-08" db="EMBL/GenBank/DDBJ databases">
        <title>Genomic Encyclopedia of Type Strains, Phase IV (KMG-V): Genome sequencing to study the core and pangenomes of soil and plant-associated prokaryotes.</title>
        <authorList>
            <person name="Whitman W."/>
        </authorList>
    </citation>
    <scope>NUCLEOTIDE SEQUENCE [LARGE SCALE GENOMIC DNA]</scope>
    <source>
        <strain evidence="1 2">MP7CTX6</strain>
    </source>
</reference>
<dbReference type="AlphaFoldDB" id="A0A7W9DM15"/>
<name>A0A7W9DM15_9SPHI</name>
<protein>
    <submittedName>
        <fullName evidence="1">Uncharacterized protein</fullName>
    </submittedName>
</protein>
<accession>A0A7W9DM15</accession>
<dbReference type="EMBL" id="JACHCF010000016">
    <property type="protein sequence ID" value="MBB5623901.1"/>
    <property type="molecule type" value="Genomic_DNA"/>
</dbReference>
<evidence type="ECO:0000313" key="1">
    <source>
        <dbReference type="EMBL" id="MBB5623901.1"/>
    </source>
</evidence>
<gene>
    <name evidence="1" type="ORF">HDE69_004990</name>
</gene>
<organism evidence="1 2">
    <name type="scientific">Pedobacter cryoconitis</name>
    <dbReference type="NCBI Taxonomy" id="188932"/>
    <lineage>
        <taxon>Bacteria</taxon>
        <taxon>Pseudomonadati</taxon>
        <taxon>Bacteroidota</taxon>
        <taxon>Sphingobacteriia</taxon>
        <taxon>Sphingobacteriales</taxon>
        <taxon>Sphingobacteriaceae</taxon>
        <taxon>Pedobacter</taxon>
    </lineage>
</organism>
<evidence type="ECO:0000313" key="2">
    <source>
        <dbReference type="Proteomes" id="UP000537718"/>
    </source>
</evidence>
<proteinExistence type="predicted"/>